<dbReference type="RefSeq" id="WP_007624106.1">
    <property type="nucleotide sequence ID" value="NZ_BANX01000033.1"/>
</dbReference>
<dbReference type="Proteomes" id="UP000011666">
    <property type="component" value="Unassembled WGS sequence"/>
</dbReference>
<evidence type="ECO:0000313" key="2">
    <source>
        <dbReference type="EMBL" id="GAC70237.1"/>
    </source>
</evidence>
<keyword evidence="3" id="KW-1185">Reference proteome</keyword>
<dbReference type="eggNOG" id="ENOG5032ZIA">
    <property type="taxonomic scope" value="Bacteria"/>
</dbReference>
<feature type="transmembrane region" description="Helical" evidence="1">
    <location>
        <begin position="7"/>
        <end position="28"/>
    </location>
</feature>
<feature type="transmembrane region" description="Helical" evidence="1">
    <location>
        <begin position="64"/>
        <end position="86"/>
    </location>
</feature>
<name>M0QRQ1_9ACTN</name>
<feature type="transmembrane region" description="Helical" evidence="1">
    <location>
        <begin position="98"/>
        <end position="117"/>
    </location>
</feature>
<organism evidence="2 3">
    <name type="scientific">Gordonia soli NBRC 108243</name>
    <dbReference type="NCBI Taxonomy" id="1223545"/>
    <lineage>
        <taxon>Bacteria</taxon>
        <taxon>Bacillati</taxon>
        <taxon>Actinomycetota</taxon>
        <taxon>Actinomycetes</taxon>
        <taxon>Mycobacteriales</taxon>
        <taxon>Gordoniaceae</taxon>
        <taxon>Gordonia</taxon>
    </lineage>
</organism>
<dbReference type="EMBL" id="BANX01000033">
    <property type="protein sequence ID" value="GAC70237.1"/>
    <property type="molecule type" value="Genomic_DNA"/>
</dbReference>
<comment type="caution">
    <text evidence="2">The sequence shown here is derived from an EMBL/GenBank/DDBJ whole genome shotgun (WGS) entry which is preliminary data.</text>
</comment>
<protein>
    <recommendedName>
        <fullName evidence="4">Fe-S protein</fullName>
    </recommendedName>
</protein>
<dbReference type="OrthoDB" id="3830423at2"/>
<evidence type="ECO:0000313" key="3">
    <source>
        <dbReference type="Proteomes" id="UP000011666"/>
    </source>
</evidence>
<feature type="transmembrane region" description="Helical" evidence="1">
    <location>
        <begin position="40"/>
        <end position="58"/>
    </location>
</feature>
<evidence type="ECO:0000256" key="1">
    <source>
        <dbReference type="SAM" id="Phobius"/>
    </source>
</evidence>
<reference evidence="2 3" key="1">
    <citation type="submission" date="2013-01" db="EMBL/GenBank/DDBJ databases">
        <title>Whole genome shotgun sequence of Gordonia soli NBRC 108243.</title>
        <authorList>
            <person name="Isaki-Nakamura S."/>
            <person name="Hosoyama A."/>
            <person name="Tsuchikane K."/>
            <person name="Ando Y."/>
            <person name="Baba S."/>
            <person name="Ohji S."/>
            <person name="Hamada M."/>
            <person name="Tamura T."/>
            <person name="Yamazoe A."/>
            <person name="Yamazaki S."/>
            <person name="Fujita N."/>
        </authorList>
    </citation>
    <scope>NUCLEOTIDE SEQUENCE [LARGE SCALE GENOMIC DNA]</scope>
    <source>
        <strain evidence="2 3">NBRC 108243</strain>
    </source>
</reference>
<keyword evidence="1" id="KW-0472">Membrane</keyword>
<sequence>MHVLRDVVVWIHLVGFAVTFGAWAAAALSSERRTSRIMEYGLLISLLTGVVLALPWPADVHPNYVKIAIKLTILVVVGGLLGMSNARQRRTGEPTAPVAFWSVGALILSAAALGVIWH</sequence>
<dbReference type="AlphaFoldDB" id="M0QRQ1"/>
<proteinExistence type="predicted"/>
<accession>M0QRQ1</accession>
<keyword evidence="1" id="KW-1133">Transmembrane helix</keyword>
<evidence type="ECO:0008006" key="4">
    <source>
        <dbReference type="Google" id="ProtNLM"/>
    </source>
</evidence>
<gene>
    <name evidence="2" type="ORF">GS4_33_00520</name>
</gene>
<keyword evidence="1" id="KW-0812">Transmembrane</keyword>
<dbReference type="STRING" id="1223545.GS4_33_00520"/>